<evidence type="ECO:0000256" key="3">
    <source>
        <dbReference type="ARBA" id="ARBA00023163"/>
    </source>
</evidence>
<dbReference type="PANTHER" id="PTHR43280">
    <property type="entry name" value="ARAC-FAMILY TRANSCRIPTIONAL REGULATOR"/>
    <property type="match status" value="1"/>
</dbReference>
<organism evidence="5 6">
    <name type="scientific">Elizabethkingia anophelis NUHP1</name>
    <dbReference type="NCBI Taxonomy" id="1338011"/>
    <lineage>
        <taxon>Bacteria</taxon>
        <taxon>Pseudomonadati</taxon>
        <taxon>Bacteroidota</taxon>
        <taxon>Flavobacteriia</taxon>
        <taxon>Flavobacteriales</taxon>
        <taxon>Weeksellaceae</taxon>
        <taxon>Elizabethkingia</taxon>
    </lineage>
</organism>
<dbReference type="KEGG" id="eao:BD94_1889"/>
<dbReference type="EMBL" id="CP007547">
    <property type="protein sequence ID" value="AIL45664.1"/>
    <property type="molecule type" value="Genomic_DNA"/>
</dbReference>
<evidence type="ECO:0000313" key="6">
    <source>
        <dbReference type="Proteomes" id="UP000028933"/>
    </source>
</evidence>
<dbReference type="PANTHER" id="PTHR43280:SF32">
    <property type="entry name" value="TRANSCRIPTIONAL REGULATORY PROTEIN"/>
    <property type="match status" value="1"/>
</dbReference>
<dbReference type="GO" id="GO:0043565">
    <property type="term" value="F:sequence-specific DNA binding"/>
    <property type="evidence" value="ECO:0007669"/>
    <property type="project" value="InterPro"/>
</dbReference>
<reference evidence="5" key="1">
    <citation type="journal article" date="2013" name="Lancet">
        <title>First case of E anophelis outbreak in an intensive-care unit.</title>
        <authorList>
            <person name="Teo J."/>
            <person name="Tan S.Y."/>
            <person name="Tay M."/>
            <person name="Ding Y."/>
            <person name="Kjelleberg S."/>
            <person name="Givskov M."/>
            <person name="Lin R.T."/>
            <person name="Yang L."/>
        </authorList>
    </citation>
    <scope>NUCLEOTIDE SEQUENCE [LARGE SCALE GENOMIC DNA]</scope>
    <source>
        <strain evidence="5">NUHP1</strain>
    </source>
</reference>
<dbReference type="Gene3D" id="1.10.10.60">
    <property type="entry name" value="Homeodomain-like"/>
    <property type="match status" value="1"/>
</dbReference>
<dbReference type="HOGENOM" id="CLU_000445_88_2_10"/>
<dbReference type="STRING" id="1338011.BD94_1889"/>
<keyword evidence="3" id="KW-0804">Transcription</keyword>
<dbReference type="InterPro" id="IPR009057">
    <property type="entry name" value="Homeodomain-like_sf"/>
</dbReference>
<sequence>MKLPDSIEDFYKEKNLDIPSDIKWQSGYFDVIKVTSSLQRETLISQFSFYRKNLYKIKLIKGECKCHYASRTVDIKGFALIFVGPNNPFILEEKNGSIEEYFIVFNSDFFNNFGSITSYPVFKNPEYSIFSLSENGYSEFQLLLDNIQKESLSEYEYCTDLIRNMVYQLIHKVLKQNDFQILKSIVNTADHRIAVLFEELLSQQFPLHSSADLIRLKKPMDFADKLAISINHLNKAVKNIYKKTTTEVITERIMQEAMVLLKVTNWSVSEIAYVLGYETPSRFIYTFRKYSQYTPSVYRKEFYNK</sequence>
<dbReference type="RefSeq" id="WP_024564441.1">
    <property type="nucleotide sequence ID" value="NZ_CP007547.1"/>
</dbReference>
<evidence type="ECO:0000256" key="1">
    <source>
        <dbReference type="ARBA" id="ARBA00023015"/>
    </source>
</evidence>
<dbReference type="eggNOG" id="COG2207">
    <property type="taxonomic scope" value="Bacteria"/>
</dbReference>
<evidence type="ECO:0000313" key="5">
    <source>
        <dbReference type="EMBL" id="AIL45664.1"/>
    </source>
</evidence>
<dbReference type="AlphaFoldDB" id="A0A077EHL9"/>
<feature type="domain" description="HTH araC/xylS-type" evidence="4">
    <location>
        <begin position="221"/>
        <end position="301"/>
    </location>
</feature>
<dbReference type="SUPFAM" id="SSF46689">
    <property type="entry name" value="Homeodomain-like"/>
    <property type="match status" value="1"/>
</dbReference>
<dbReference type="InterPro" id="IPR018060">
    <property type="entry name" value="HTH_AraC"/>
</dbReference>
<accession>A0A077EHL9</accession>
<proteinExistence type="predicted"/>
<protein>
    <submittedName>
        <fullName evidence="5">Transcriptional regulator, AraC family</fullName>
    </submittedName>
</protein>
<dbReference type="Pfam" id="PF12833">
    <property type="entry name" value="HTH_18"/>
    <property type="match status" value="1"/>
</dbReference>
<dbReference type="Proteomes" id="UP000028933">
    <property type="component" value="Chromosome"/>
</dbReference>
<keyword evidence="2" id="KW-0238">DNA-binding</keyword>
<dbReference type="PROSITE" id="PS01124">
    <property type="entry name" value="HTH_ARAC_FAMILY_2"/>
    <property type="match status" value="1"/>
</dbReference>
<dbReference type="GO" id="GO:0003700">
    <property type="term" value="F:DNA-binding transcription factor activity"/>
    <property type="evidence" value="ECO:0007669"/>
    <property type="project" value="InterPro"/>
</dbReference>
<gene>
    <name evidence="5" type="ORF">BD94_1889</name>
</gene>
<reference evidence="5" key="2">
    <citation type="journal article" date="2015" name="Genome Biol. Evol.">
        <title>Complete Genome Sequence and Transcriptomic Analysis of the Novel Pathogen Elizabethkingia anophelis in Response to Oxidative Stress.</title>
        <authorList>
            <person name="Li Y."/>
            <person name="Liu Y."/>
            <person name="Chew S.C."/>
            <person name="Tay M."/>
            <person name="Salido M.M."/>
            <person name="Teo J."/>
            <person name="Lauro F.M."/>
            <person name="Givskov M."/>
            <person name="Yang L."/>
        </authorList>
    </citation>
    <scope>NUCLEOTIDE SEQUENCE</scope>
    <source>
        <strain evidence="5">NUHP1</strain>
    </source>
</reference>
<keyword evidence="1" id="KW-0805">Transcription regulation</keyword>
<dbReference type="SMART" id="SM00342">
    <property type="entry name" value="HTH_ARAC"/>
    <property type="match status" value="1"/>
</dbReference>
<evidence type="ECO:0000256" key="2">
    <source>
        <dbReference type="ARBA" id="ARBA00023125"/>
    </source>
</evidence>
<evidence type="ECO:0000259" key="4">
    <source>
        <dbReference type="PROSITE" id="PS01124"/>
    </source>
</evidence>
<name>A0A077EHL9_9FLAO</name>